<proteinExistence type="predicted"/>
<accession>A0A6A6DKD9</accession>
<dbReference type="OrthoDB" id="10071882at2759"/>
<keyword evidence="3" id="KW-1185">Reference proteome</keyword>
<dbReference type="AlphaFoldDB" id="A0A6A6DKD9"/>
<protein>
    <submittedName>
        <fullName evidence="2">Uncharacterized protein</fullName>
    </submittedName>
</protein>
<dbReference type="EMBL" id="ML994661">
    <property type="protein sequence ID" value="KAF2179984.1"/>
    <property type="molecule type" value="Genomic_DNA"/>
</dbReference>
<gene>
    <name evidence="2" type="ORF">K469DRAFT_715848</name>
</gene>
<evidence type="ECO:0000256" key="1">
    <source>
        <dbReference type="SAM" id="MobiDB-lite"/>
    </source>
</evidence>
<name>A0A6A6DKD9_9PEZI</name>
<evidence type="ECO:0000313" key="3">
    <source>
        <dbReference type="Proteomes" id="UP000800200"/>
    </source>
</evidence>
<feature type="region of interest" description="Disordered" evidence="1">
    <location>
        <begin position="1"/>
        <end position="65"/>
    </location>
</feature>
<dbReference type="Proteomes" id="UP000800200">
    <property type="component" value="Unassembled WGS sequence"/>
</dbReference>
<organism evidence="2 3">
    <name type="scientific">Zopfia rhizophila CBS 207.26</name>
    <dbReference type="NCBI Taxonomy" id="1314779"/>
    <lineage>
        <taxon>Eukaryota</taxon>
        <taxon>Fungi</taxon>
        <taxon>Dikarya</taxon>
        <taxon>Ascomycota</taxon>
        <taxon>Pezizomycotina</taxon>
        <taxon>Dothideomycetes</taxon>
        <taxon>Dothideomycetes incertae sedis</taxon>
        <taxon>Zopfiaceae</taxon>
        <taxon>Zopfia</taxon>
    </lineage>
</organism>
<evidence type="ECO:0000313" key="2">
    <source>
        <dbReference type="EMBL" id="KAF2179984.1"/>
    </source>
</evidence>
<sequence length="65" mass="6776">MPYATRIQGPVDLTGLPDRRGDRSPAGVPGIPGVRSPRGKRGAVNTTGIYSDSFPAMMDSANTST</sequence>
<reference evidence="2" key="1">
    <citation type="journal article" date="2020" name="Stud. Mycol.">
        <title>101 Dothideomycetes genomes: a test case for predicting lifestyles and emergence of pathogens.</title>
        <authorList>
            <person name="Haridas S."/>
            <person name="Albert R."/>
            <person name="Binder M."/>
            <person name="Bloem J."/>
            <person name="Labutti K."/>
            <person name="Salamov A."/>
            <person name="Andreopoulos B."/>
            <person name="Baker S."/>
            <person name="Barry K."/>
            <person name="Bills G."/>
            <person name="Bluhm B."/>
            <person name="Cannon C."/>
            <person name="Castanera R."/>
            <person name="Culley D."/>
            <person name="Daum C."/>
            <person name="Ezra D."/>
            <person name="Gonzalez J."/>
            <person name="Henrissat B."/>
            <person name="Kuo A."/>
            <person name="Liang C."/>
            <person name="Lipzen A."/>
            <person name="Lutzoni F."/>
            <person name="Magnuson J."/>
            <person name="Mondo S."/>
            <person name="Nolan M."/>
            <person name="Ohm R."/>
            <person name="Pangilinan J."/>
            <person name="Park H.-J."/>
            <person name="Ramirez L."/>
            <person name="Alfaro M."/>
            <person name="Sun H."/>
            <person name="Tritt A."/>
            <person name="Yoshinaga Y."/>
            <person name="Zwiers L.-H."/>
            <person name="Turgeon B."/>
            <person name="Goodwin S."/>
            <person name="Spatafora J."/>
            <person name="Crous P."/>
            <person name="Grigoriev I."/>
        </authorList>
    </citation>
    <scope>NUCLEOTIDE SEQUENCE</scope>
    <source>
        <strain evidence="2">CBS 207.26</strain>
    </source>
</reference>